<dbReference type="InterPro" id="IPR052044">
    <property type="entry name" value="PKS_Associated_Protein"/>
</dbReference>
<evidence type="ECO:0000259" key="1">
    <source>
        <dbReference type="Pfam" id="PF07883"/>
    </source>
</evidence>
<dbReference type="Proteomes" id="UP000193355">
    <property type="component" value="Unassembled WGS sequence"/>
</dbReference>
<accession>A0A1X7KWF8</accession>
<dbReference type="SUPFAM" id="SSF51182">
    <property type="entry name" value="RmlC-like cupins"/>
    <property type="match status" value="1"/>
</dbReference>
<feature type="domain" description="Cupin type-2" evidence="1">
    <location>
        <begin position="38"/>
        <end position="105"/>
    </location>
</feature>
<dbReference type="CDD" id="cd02214">
    <property type="entry name" value="cupin_MJ1618"/>
    <property type="match status" value="1"/>
</dbReference>
<evidence type="ECO:0000313" key="2">
    <source>
        <dbReference type="EMBL" id="SMG45592.1"/>
    </source>
</evidence>
<keyword evidence="3" id="KW-1185">Reference proteome</keyword>
<proteinExistence type="predicted"/>
<reference evidence="3" key="1">
    <citation type="submission" date="2017-04" db="EMBL/GenBank/DDBJ databases">
        <authorList>
            <person name="Varghese N."/>
            <person name="Submissions S."/>
        </authorList>
    </citation>
    <scope>NUCLEOTIDE SEQUENCE [LARGE SCALE GENOMIC DNA]</scope>
    <source>
        <strain evidence="3">USBA 82</strain>
    </source>
</reference>
<dbReference type="InterPro" id="IPR013096">
    <property type="entry name" value="Cupin_2"/>
</dbReference>
<dbReference type="Gene3D" id="2.60.120.10">
    <property type="entry name" value="Jelly Rolls"/>
    <property type="match status" value="1"/>
</dbReference>
<dbReference type="RefSeq" id="WP_085545414.1">
    <property type="nucleotide sequence ID" value="NZ_FXBB01000038.1"/>
</dbReference>
<dbReference type="OrthoDB" id="160522at2"/>
<dbReference type="Pfam" id="PF07883">
    <property type="entry name" value="Cupin_2"/>
    <property type="match status" value="1"/>
</dbReference>
<protein>
    <submittedName>
        <fullName evidence="2">Cupin domain-containing protein</fullName>
    </submittedName>
</protein>
<sequence>MREMVFRNEEEFFIDEGCFITEMWNSEADGDVSVAKARVKVGVTTRWHRLKGTVERYVILSGRGTVEVGESISQEVGPGDVVIIPAMCRQRITNLGQEDLVFLAICTPRFLPEVYEDVE</sequence>
<gene>
    <name evidence="2" type="ORF">SAMN06275492_1384</name>
</gene>
<evidence type="ECO:0000313" key="3">
    <source>
        <dbReference type="Proteomes" id="UP000193355"/>
    </source>
</evidence>
<dbReference type="AlphaFoldDB" id="A0A1X7KWF8"/>
<dbReference type="STRING" id="561720.SAMN06275492_1384"/>
<organism evidence="2 3">
    <name type="scientific">Dethiosulfovibrio salsuginis</name>
    <dbReference type="NCBI Taxonomy" id="561720"/>
    <lineage>
        <taxon>Bacteria</taxon>
        <taxon>Thermotogati</taxon>
        <taxon>Synergistota</taxon>
        <taxon>Synergistia</taxon>
        <taxon>Synergistales</taxon>
        <taxon>Dethiosulfovibrionaceae</taxon>
        <taxon>Dethiosulfovibrio</taxon>
    </lineage>
</organism>
<dbReference type="PANTHER" id="PTHR36114:SF8">
    <property type="entry name" value="CUPIN TYPE-1 DOMAIN-CONTAINING PROTEIN"/>
    <property type="match status" value="1"/>
</dbReference>
<name>A0A1X7KWF8_9BACT</name>
<dbReference type="EMBL" id="FXBB01000038">
    <property type="protein sequence ID" value="SMG45592.1"/>
    <property type="molecule type" value="Genomic_DNA"/>
</dbReference>
<dbReference type="InterPro" id="IPR014710">
    <property type="entry name" value="RmlC-like_jellyroll"/>
</dbReference>
<dbReference type="PANTHER" id="PTHR36114">
    <property type="entry name" value="16.7 KDA PROTEIN IN WHIE LOCUS"/>
    <property type="match status" value="1"/>
</dbReference>
<dbReference type="InterPro" id="IPR011051">
    <property type="entry name" value="RmlC_Cupin_sf"/>
</dbReference>